<organism evidence="6 7">
    <name type="scientific">Chlamydomonas eustigma</name>
    <dbReference type="NCBI Taxonomy" id="1157962"/>
    <lineage>
        <taxon>Eukaryota</taxon>
        <taxon>Viridiplantae</taxon>
        <taxon>Chlorophyta</taxon>
        <taxon>core chlorophytes</taxon>
        <taxon>Chlorophyceae</taxon>
        <taxon>CS clade</taxon>
        <taxon>Chlamydomonadales</taxon>
        <taxon>Chlamydomonadaceae</taxon>
        <taxon>Chlamydomonas</taxon>
    </lineage>
</organism>
<evidence type="ECO:0000313" key="7">
    <source>
        <dbReference type="Proteomes" id="UP000232323"/>
    </source>
</evidence>
<proteinExistence type="inferred from homology"/>
<dbReference type="PRINTS" id="PR00469">
    <property type="entry name" value="PNDRDTASEII"/>
</dbReference>
<reference evidence="6 7" key="1">
    <citation type="submission" date="2017-08" db="EMBL/GenBank/DDBJ databases">
        <title>Acidophilic green algal genome provides insights into adaptation to an acidic environment.</title>
        <authorList>
            <person name="Hirooka S."/>
            <person name="Hirose Y."/>
            <person name="Kanesaki Y."/>
            <person name="Higuchi S."/>
            <person name="Fujiwara T."/>
            <person name="Onuma R."/>
            <person name="Era A."/>
            <person name="Ohbayashi R."/>
            <person name="Uzuka A."/>
            <person name="Nozaki H."/>
            <person name="Yoshikawa H."/>
            <person name="Miyagishima S.Y."/>
        </authorList>
    </citation>
    <scope>NUCLEOTIDE SEQUENCE [LARGE SCALE GENOMIC DNA]</scope>
    <source>
        <strain evidence="6 7">NIES-2499</strain>
    </source>
</reference>
<dbReference type="EMBL" id="BEGY01000015">
    <property type="protein sequence ID" value="GAX76024.1"/>
    <property type="molecule type" value="Genomic_DNA"/>
</dbReference>
<dbReference type="SUPFAM" id="SSF51905">
    <property type="entry name" value="FAD/NAD(P)-binding domain"/>
    <property type="match status" value="1"/>
</dbReference>
<keyword evidence="2" id="KW-0285">Flavoprotein</keyword>
<dbReference type="InterPro" id="IPR023753">
    <property type="entry name" value="FAD/NAD-binding_dom"/>
</dbReference>
<dbReference type="InterPro" id="IPR036188">
    <property type="entry name" value="FAD/NAD-bd_sf"/>
</dbReference>
<evidence type="ECO:0000256" key="4">
    <source>
        <dbReference type="ARBA" id="ARBA00023002"/>
    </source>
</evidence>
<dbReference type="GO" id="GO:0050660">
    <property type="term" value="F:flavin adenine dinucleotide binding"/>
    <property type="evidence" value="ECO:0007669"/>
    <property type="project" value="TreeGrafter"/>
</dbReference>
<dbReference type="GO" id="GO:0005737">
    <property type="term" value="C:cytoplasm"/>
    <property type="evidence" value="ECO:0007669"/>
    <property type="project" value="TreeGrafter"/>
</dbReference>
<keyword evidence="4" id="KW-0560">Oxidoreductase</keyword>
<dbReference type="OrthoDB" id="202203at2759"/>
<dbReference type="STRING" id="1157962.A0A250WYV2"/>
<keyword evidence="7" id="KW-1185">Reference proteome</keyword>
<dbReference type="Gene3D" id="3.50.50.100">
    <property type="match status" value="1"/>
</dbReference>
<gene>
    <name evidence="6" type="ORF">CEUSTIGMA_g3467.t1</name>
</gene>
<evidence type="ECO:0000256" key="3">
    <source>
        <dbReference type="ARBA" id="ARBA00022827"/>
    </source>
</evidence>
<dbReference type="PANTHER" id="PTHR43735">
    <property type="entry name" value="APOPTOSIS-INDUCING FACTOR 1"/>
    <property type="match status" value="1"/>
</dbReference>
<evidence type="ECO:0000256" key="1">
    <source>
        <dbReference type="ARBA" id="ARBA00006442"/>
    </source>
</evidence>
<feature type="domain" description="FAD/NAD(P)-binding" evidence="5">
    <location>
        <begin position="11"/>
        <end position="296"/>
    </location>
</feature>
<comment type="caution">
    <text evidence="6">The sequence shown here is derived from an EMBL/GenBank/DDBJ whole genome shotgun (WGS) entry which is preliminary data.</text>
</comment>
<evidence type="ECO:0000256" key="2">
    <source>
        <dbReference type="ARBA" id="ARBA00022630"/>
    </source>
</evidence>
<accession>A0A250WYV2</accession>
<dbReference type="Pfam" id="PF07992">
    <property type="entry name" value="Pyr_redox_2"/>
    <property type="match status" value="1"/>
</dbReference>
<dbReference type="GO" id="GO:0004174">
    <property type="term" value="F:electron-transferring-flavoprotein dehydrogenase activity"/>
    <property type="evidence" value="ECO:0007669"/>
    <property type="project" value="TreeGrafter"/>
</dbReference>
<comment type="similarity">
    <text evidence="1">Belongs to the FAD-dependent oxidoreductase family.</text>
</comment>
<sequence length="374" mass="40001">MAISPNNSGPHLLVVGAGFAGCFAAKGAIEAGYRVTTVDKKDFFDIKYAALRAAVQPDSQLAKSYAFKYSDIPGLGSFKQASVARIGKDFAELDTGEVVKFDYLILATGSSNAAGIFAQPQGLTLSSRRSELQETFALVQKAKDIVIVGGGFVGIELAAEIVETFAGKSVHIVHPAARLFDNKSIKISNWVQKWLKDHKVQIHVQERAVKGSEAGTNILKLESGKTIRADLVIYTVGAKPNTEFLNGSEFAELVDKAGRLKVNPDLRVVGYPNVFALGDINDVKEEKLGYLATQQGQLTGKNLALLEKDRNAKLTAWKVNGGVSNGAMLLSLGQNAGTGHFGSCVLFSFMVALAKCKDMFTGKVWNELGVQAGA</sequence>
<keyword evidence="3" id="KW-0274">FAD</keyword>
<dbReference type="Proteomes" id="UP000232323">
    <property type="component" value="Unassembled WGS sequence"/>
</dbReference>
<evidence type="ECO:0000259" key="5">
    <source>
        <dbReference type="Pfam" id="PF07992"/>
    </source>
</evidence>
<name>A0A250WYV2_9CHLO</name>
<evidence type="ECO:0000313" key="6">
    <source>
        <dbReference type="EMBL" id="GAX76024.1"/>
    </source>
</evidence>
<protein>
    <recommendedName>
        <fullName evidence="5">FAD/NAD(P)-binding domain-containing protein</fullName>
    </recommendedName>
</protein>
<dbReference type="AlphaFoldDB" id="A0A250WYV2"/>
<dbReference type="PANTHER" id="PTHR43735:SF3">
    <property type="entry name" value="FERROPTOSIS SUPPRESSOR PROTEIN 1"/>
    <property type="match status" value="1"/>
</dbReference>
<dbReference type="PRINTS" id="PR00368">
    <property type="entry name" value="FADPNR"/>
</dbReference>